<evidence type="ECO:0000313" key="1">
    <source>
        <dbReference type="EMBL" id="JAH80528.1"/>
    </source>
</evidence>
<proteinExistence type="predicted"/>
<reference evidence="1" key="1">
    <citation type="submission" date="2014-11" db="EMBL/GenBank/DDBJ databases">
        <authorList>
            <person name="Amaro Gonzalez C."/>
        </authorList>
    </citation>
    <scope>NUCLEOTIDE SEQUENCE</scope>
</reference>
<name>A0A0E9VT90_ANGAN</name>
<protein>
    <submittedName>
        <fullName evidence="1">Uncharacterized protein</fullName>
    </submittedName>
</protein>
<accession>A0A0E9VT90</accession>
<dbReference type="AlphaFoldDB" id="A0A0E9VT90"/>
<organism evidence="1">
    <name type="scientific">Anguilla anguilla</name>
    <name type="common">European freshwater eel</name>
    <name type="synonym">Muraena anguilla</name>
    <dbReference type="NCBI Taxonomy" id="7936"/>
    <lineage>
        <taxon>Eukaryota</taxon>
        <taxon>Metazoa</taxon>
        <taxon>Chordata</taxon>
        <taxon>Craniata</taxon>
        <taxon>Vertebrata</taxon>
        <taxon>Euteleostomi</taxon>
        <taxon>Actinopterygii</taxon>
        <taxon>Neopterygii</taxon>
        <taxon>Teleostei</taxon>
        <taxon>Anguilliformes</taxon>
        <taxon>Anguillidae</taxon>
        <taxon>Anguilla</taxon>
    </lineage>
</organism>
<reference evidence="1" key="2">
    <citation type="journal article" date="2015" name="Fish Shellfish Immunol.">
        <title>Early steps in the European eel (Anguilla anguilla)-Vibrio vulnificus interaction in the gills: Role of the RtxA13 toxin.</title>
        <authorList>
            <person name="Callol A."/>
            <person name="Pajuelo D."/>
            <person name="Ebbesson L."/>
            <person name="Teles M."/>
            <person name="MacKenzie S."/>
            <person name="Amaro C."/>
        </authorList>
    </citation>
    <scope>NUCLEOTIDE SEQUENCE</scope>
</reference>
<sequence>MESDVFPVSGFAADGCFSFRKRVWIFLSRASFNPMIL</sequence>
<dbReference type="EMBL" id="GBXM01028049">
    <property type="protein sequence ID" value="JAH80528.1"/>
    <property type="molecule type" value="Transcribed_RNA"/>
</dbReference>